<name>A0A506PFE3_9FLAO</name>
<comment type="caution">
    <text evidence="1">The sequence shown here is derived from an EMBL/GenBank/DDBJ whole genome shotgun (WGS) entry which is preliminary data.</text>
</comment>
<dbReference type="AlphaFoldDB" id="A0A506PFE3"/>
<evidence type="ECO:0000313" key="2">
    <source>
        <dbReference type="Proteomes" id="UP000317332"/>
    </source>
</evidence>
<sequence>MFLRGFKEKSNQKFINKLLSQASSNQQLGDLQTVGVLLSYEEFDDFEAFRKLFKELALTSPKCRVAAFIQDEKQITNTWNTYFIPKNIGWKGKILSADLESFIKQDFDILIGYYTKNDVDINLIAALSKAKFKIGLNGADQRIFDLLINVNTNQLNVFKKELKKYLKILKFIT</sequence>
<gene>
    <name evidence="1" type="ORF">FJ651_12010</name>
</gene>
<proteinExistence type="predicted"/>
<protein>
    <submittedName>
        <fullName evidence="1">Uncharacterized protein</fullName>
    </submittedName>
</protein>
<keyword evidence="2" id="KW-1185">Reference proteome</keyword>
<reference evidence="1 2" key="1">
    <citation type="submission" date="2019-06" db="EMBL/GenBank/DDBJ databases">
        <title>Flavobacteriaceae Paucihalobacterium erythroidium CWB-1, complete genome.</title>
        <authorList>
            <person name="Wu S."/>
        </authorList>
    </citation>
    <scope>NUCLEOTIDE SEQUENCE [LARGE SCALE GENOMIC DNA]</scope>
    <source>
        <strain evidence="1 2">CWB-1</strain>
    </source>
</reference>
<dbReference type="Pfam" id="PF21857">
    <property type="entry name" value="DUF6913"/>
    <property type="match status" value="1"/>
</dbReference>
<dbReference type="EMBL" id="VHIQ01000006">
    <property type="protein sequence ID" value="TPV32284.1"/>
    <property type="molecule type" value="Genomic_DNA"/>
</dbReference>
<dbReference type="InterPro" id="IPR054207">
    <property type="entry name" value="DUF6913"/>
</dbReference>
<dbReference type="RefSeq" id="WP_140990781.1">
    <property type="nucleotide sequence ID" value="NZ_VHIQ01000006.1"/>
</dbReference>
<dbReference type="OrthoDB" id="1430532at2"/>
<dbReference type="Proteomes" id="UP000317332">
    <property type="component" value="Unassembled WGS sequence"/>
</dbReference>
<accession>A0A506PFE3</accession>
<evidence type="ECO:0000313" key="1">
    <source>
        <dbReference type="EMBL" id="TPV32284.1"/>
    </source>
</evidence>
<organism evidence="1 2">
    <name type="scientific">Paucihalobacter ruber</name>
    <dbReference type="NCBI Taxonomy" id="2567861"/>
    <lineage>
        <taxon>Bacteria</taxon>
        <taxon>Pseudomonadati</taxon>
        <taxon>Bacteroidota</taxon>
        <taxon>Flavobacteriia</taxon>
        <taxon>Flavobacteriales</taxon>
        <taxon>Flavobacteriaceae</taxon>
        <taxon>Paucihalobacter</taxon>
    </lineage>
</organism>